<feature type="domain" description="FAS1" evidence="14">
    <location>
        <begin position="92"/>
        <end position="240"/>
    </location>
</feature>
<dbReference type="SUPFAM" id="SSF82153">
    <property type="entry name" value="FAS1 domain"/>
    <property type="match status" value="2"/>
</dbReference>
<dbReference type="OrthoDB" id="682048at2759"/>
<dbReference type="PROSITE" id="PS50213">
    <property type="entry name" value="FAS1"/>
    <property type="match status" value="2"/>
</dbReference>
<evidence type="ECO:0000256" key="2">
    <source>
        <dbReference type="ARBA" id="ARBA00007843"/>
    </source>
</evidence>
<sequence>YSKEKRYICLGGIVRNNLQSQGPLYLTLLLLHLLSHFLSLSSVFTLHSPLLLPQISFFFHSSTMQHLLRPPTLAAFTAALLFISAIFSTSNAQNITRILEKHPEFSTFNHYLTLTHLALEINTRTTITVCAVDNSAMTNLLAKHPSISTIKNILSLHVLLDYFGAKKLHQITNGTALAATLYQATGSAPGSSGFVNITDLRGGKVGFGAEDNNGALPALYVKSVEEIPYNISVIQISQILPSPAAEAPTPAPSQQNLTAIMSVHGCKIFGDTLSAFHEAYSTFTDNIDGGLTVFCPVDNAFKAFLPKFKNLTAAGKLALLEFHGVPVYQTIAMLKSNNGLMNTLATDGAEKYDFSVQNDGDQITLKTKAVTAKVTDTIIDDVPLAIYAINKVLLPEELFKGKAPSPSPAPAPAPAADAPEAHKKKKKKKVADAPEPADSPAESPEDAADDTGDDSDGAVRFDGIVVTVLSLVFGFLML</sequence>
<dbReference type="PANTHER" id="PTHR32382:SF4">
    <property type="entry name" value="FASCICLIN-LIKE ARABINOGALACTAN PROTEIN 1"/>
    <property type="match status" value="1"/>
</dbReference>
<dbReference type="GO" id="GO:0048364">
    <property type="term" value="P:root development"/>
    <property type="evidence" value="ECO:0007669"/>
    <property type="project" value="TreeGrafter"/>
</dbReference>
<keyword evidence="13" id="KW-1133">Transmembrane helix</keyword>
<keyword evidence="7" id="KW-0654">Proteoglycan</keyword>
<dbReference type="PaxDb" id="3827-XP_004516114.1"/>
<keyword evidence="13" id="KW-0812">Transmembrane</keyword>
<dbReference type="SMART" id="SM00554">
    <property type="entry name" value="FAS1"/>
    <property type="match status" value="2"/>
</dbReference>
<keyword evidence="15" id="KW-1185">Reference proteome</keyword>
<evidence type="ECO:0000256" key="12">
    <source>
        <dbReference type="SAM" id="MobiDB-lite"/>
    </source>
</evidence>
<feature type="non-terminal residue" evidence="16">
    <location>
        <position position="1"/>
    </location>
</feature>
<accession>A0A1S2Z6W2</accession>
<evidence type="ECO:0000256" key="1">
    <source>
        <dbReference type="ARBA" id="ARBA00004609"/>
    </source>
</evidence>
<evidence type="ECO:0000256" key="4">
    <source>
        <dbReference type="ARBA" id="ARBA00022622"/>
    </source>
</evidence>
<dbReference type="Pfam" id="PF02469">
    <property type="entry name" value="Fasciclin"/>
    <property type="match status" value="2"/>
</dbReference>
<keyword evidence="4" id="KW-0336">GPI-anchor</keyword>
<keyword evidence="3" id="KW-1003">Cell membrane</keyword>
<evidence type="ECO:0000256" key="10">
    <source>
        <dbReference type="ARBA" id="ARBA00023288"/>
    </source>
</evidence>
<comment type="function">
    <text evidence="11">May be a cell surface adhesion protein.</text>
</comment>
<keyword evidence="9" id="KW-0325">Glycoprotein</keyword>
<dbReference type="GO" id="GO:0005886">
    <property type="term" value="C:plasma membrane"/>
    <property type="evidence" value="ECO:0007669"/>
    <property type="project" value="UniProtKB-SubCell"/>
</dbReference>
<proteinExistence type="inferred from homology"/>
<dbReference type="STRING" id="3827.A0A1S2Z6W2"/>
<comment type="subcellular location">
    <subcellularLocation>
        <location evidence="1">Cell membrane</location>
        <topology evidence="1">Lipid-anchor</topology>
        <topology evidence="1">GPI-anchor</topology>
    </subcellularLocation>
</comment>
<protein>
    <submittedName>
        <fullName evidence="16">Fasciclin-like arabinogalactan protein 1</fullName>
    </submittedName>
</protein>
<dbReference type="Proteomes" id="UP000087171">
    <property type="component" value="Unplaced"/>
</dbReference>
<evidence type="ECO:0000256" key="11">
    <source>
        <dbReference type="ARBA" id="ARBA00024686"/>
    </source>
</evidence>
<keyword evidence="6" id="KW-0677">Repeat</keyword>
<dbReference type="FunFam" id="2.30.180.10:FF:000008">
    <property type="entry name" value="Fasciclin-like arabinogalactan protein 10"/>
    <property type="match status" value="1"/>
</dbReference>
<dbReference type="AlphaFoldDB" id="A0A1S2Z6W2"/>
<keyword evidence="10" id="KW-0449">Lipoprotein</keyword>
<dbReference type="GO" id="GO:0098552">
    <property type="term" value="C:side of membrane"/>
    <property type="evidence" value="ECO:0007669"/>
    <property type="project" value="UniProtKB-KW"/>
</dbReference>
<evidence type="ECO:0000256" key="3">
    <source>
        <dbReference type="ARBA" id="ARBA00022475"/>
    </source>
</evidence>
<dbReference type="Gene3D" id="2.30.180.10">
    <property type="entry name" value="FAS1 domain"/>
    <property type="match status" value="2"/>
</dbReference>
<evidence type="ECO:0000256" key="8">
    <source>
        <dbReference type="ARBA" id="ARBA00023136"/>
    </source>
</evidence>
<dbReference type="PANTHER" id="PTHR32382">
    <property type="entry name" value="FASCICLIN-LIKE ARABINOGALACTAN PROTEIN"/>
    <property type="match status" value="1"/>
</dbReference>
<dbReference type="eggNOG" id="ENOG502QR33">
    <property type="taxonomic scope" value="Eukaryota"/>
</dbReference>
<evidence type="ECO:0000256" key="13">
    <source>
        <dbReference type="SAM" id="Phobius"/>
    </source>
</evidence>
<reference evidence="16" key="1">
    <citation type="submission" date="2025-08" db="UniProtKB">
        <authorList>
            <consortium name="RefSeq"/>
        </authorList>
    </citation>
    <scope>IDENTIFICATION</scope>
    <source>
        <tissue evidence="16">Etiolated seedlings</tissue>
    </source>
</reference>
<dbReference type="KEGG" id="cam:101502229"/>
<dbReference type="GO" id="GO:0048367">
    <property type="term" value="P:shoot system development"/>
    <property type="evidence" value="ECO:0007669"/>
    <property type="project" value="TreeGrafter"/>
</dbReference>
<feature type="transmembrane region" description="Helical" evidence="13">
    <location>
        <begin position="67"/>
        <end position="87"/>
    </location>
</feature>
<dbReference type="InterPro" id="IPR000782">
    <property type="entry name" value="FAS1_domain"/>
</dbReference>
<evidence type="ECO:0000313" key="16">
    <source>
        <dbReference type="RefSeq" id="XP_004516114.1"/>
    </source>
</evidence>
<keyword evidence="8 13" id="KW-0472">Membrane</keyword>
<organism evidence="15 16">
    <name type="scientific">Cicer arietinum</name>
    <name type="common">Chickpea</name>
    <name type="synonym">Garbanzo</name>
    <dbReference type="NCBI Taxonomy" id="3827"/>
    <lineage>
        <taxon>Eukaryota</taxon>
        <taxon>Viridiplantae</taxon>
        <taxon>Streptophyta</taxon>
        <taxon>Embryophyta</taxon>
        <taxon>Tracheophyta</taxon>
        <taxon>Spermatophyta</taxon>
        <taxon>Magnoliopsida</taxon>
        <taxon>eudicotyledons</taxon>
        <taxon>Gunneridae</taxon>
        <taxon>Pentapetalae</taxon>
        <taxon>rosids</taxon>
        <taxon>fabids</taxon>
        <taxon>Fabales</taxon>
        <taxon>Fabaceae</taxon>
        <taxon>Papilionoideae</taxon>
        <taxon>50 kb inversion clade</taxon>
        <taxon>NPAAA clade</taxon>
        <taxon>Hologalegina</taxon>
        <taxon>IRL clade</taxon>
        <taxon>Cicereae</taxon>
        <taxon>Cicer</taxon>
    </lineage>
</organism>
<evidence type="ECO:0000313" key="15">
    <source>
        <dbReference type="Proteomes" id="UP000087171"/>
    </source>
</evidence>
<feature type="compositionally biased region" description="Low complexity" evidence="12">
    <location>
        <begin position="433"/>
        <end position="442"/>
    </location>
</feature>
<evidence type="ECO:0000256" key="9">
    <source>
        <dbReference type="ARBA" id="ARBA00023180"/>
    </source>
</evidence>
<evidence type="ECO:0000256" key="7">
    <source>
        <dbReference type="ARBA" id="ARBA00022974"/>
    </source>
</evidence>
<evidence type="ECO:0000256" key="5">
    <source>
        <dbReference type="ARBA" id="ARBA00022729"/>
    </source>
</evidence>
<keyword evidence="5" id="KW-0732">Signal</keyword>
<gene>
    <name evidence="16" type="primary">LOC101502229</name>
</gene>
<evidence type="ECO:0000256" key="6">
    <source>
        <dbReference type="ARBA" id="ARBA00022737"/>
    </source>
</evidence>
<dbReference type="GeneID" id="101502229"/>
<feature type="region of interest" description="Disordered" evidence="12">
    <location>
        <begin position="402"/>
        <end position="456"/>
    </location>
</feature>
<dbReference type="FunFam" id="2.30.180.10:FF:000010">
    <property type="entry name" value="Fasciclin-like arabinogalactan protein 2"/>
    <property type="match status" value="1"/>
</dbReference>
<dbReference type="InterPro" id="IPR036378">
    <property type="entry name" value="FAS1_dom_sf"/>
</dbReference>
<feature type="compositionally biased region" description="Acidic residues" evidence="12">
    <location>
        <begin position="443"/>
        <end position="456"/>
    </location>
</feature>
<dbReference type="InterPro" id="IPR033254">
    <property type="entry name" value="Plant_FLA"/>
</dbReference>
<feature type="domain" description="FAS1" evidence="14">
    <location>
        <begin position="253"/>
        <end position="393"/>
    </location>
</feature>
<feature type="transmembrane region" description="Helical" evidence="13">
    <location>
        <begin position="24"/>
        <end position="46"/>
    </location>
</feature>
<dbReference type="RefSeq" id="XP_004516114.1">
    <property type="nucleotide sequence ID" value="XM_004516057.3"/>
</dbReference>
<comment type="similarity">
    <text evidence="2">Belongs to the fasciclin-like AGP family.</text>
</comment>
<evidence type="ECO:0000259" key="14">
    <source>
        <dbReference type="PROSITE" id="PS50213"/>
    </source>
</evidence>
<name>A0A1S2Z6W2_CICAR</name>